<gene>
    <name evidence="2" type="ORF">ABID26_001674</name>
</gene>
<reference evidence="2 3" key="1">
    <citation type="submission" date="2024-06" db="EMBL/GenBank/DDBJ databases">
        <title>Genomic Encyclopedia of Type Strains, Phase IV (KMG-IV): sequencing the most valuable type-strain genomes for metagenomic binning, comparative biology and taxonomic classification.</title>
        <authorList>
            <person name="Goeker M."/>
        </authorList>
    </citation>
    <scope>NUCLEOTIDE SEQUENCE [LARGE SCALE GENOMIC DNA]</scope>
    <source>
        <strain evidence="2 3">DSM 29846</strain>
    </source>
</reference>
<accession>A0ABV2HNX5</accession>
<evidence type="ECO:0000313" key="3">
    <source>
        <dbReference type="Proteomes" id="UP001549036"/>
    </source>
</evidence>
<keyword evidence="1" id="KW-0472">Membrane</keyword>
<keyword evidence="1" id="KW-1133">Transmembrane helix</keyword>
<feature type="transmembrane region" description="Helical" evidence="1">
    <location>
        <begin position="20"/>
        <end position="42"/>
    </location>
</feature>
<comment type="caution">
    <text evidence="2">The sequence shown here is derived from an EMBL/GenBank/DDBJ whole genome shotgun (WGS) entry which is preliminary data.</text>
</comment>
<name>A0ABV2HNX5_9HYPH</name>
<keyword evidence="3" id="KW-1185">Reference proteome</keyword>
<keyword evidence="1" id="KW-0812">Transmembrane</keyword>
<sequence>MVAFALNSEGVGGKTMRQHMLNGWLVAALVALVCLLGITAYAEVKKDLPRTAQLHGNGSVETQGATRAICNPTPCGSTRSKA</sequence>
<dbReference type="Proteomes" id="UP001549036">
    <property type="component" value="Unassembled WGS sequence"/>
</dbReference>
<evidence type="ECO:0000256" key="1">
    <source>
        <dbReference type="SAM" id="Phobius"/>
    </source>
</evidence>
<protein>
    <submittedName>
        <fullName evidence="2">Uncharacterized protein</fullName>
    </submittedName>
</protein>
<dbReference type="EMBL" id="JBEPLM010000002">
    <property type="protein sequence ID" value="MET3592290.1"/>
    <property type="molecule type" value="Genomic_DNA"/>
</dbReference>
<organism evidence="2 3">
    <name type="scientific">Mesorhizobium shonense</name>
    <dbReference type="NCBI Taxonomy" id="1209948"/>
    <lineage>
        <taxon>Bacteria</taxon>
        <taxon>Pseudomonadati</taxon>
        <taxon>Pseudomonadota</taxon>
        <taxon>Alphaproteobacteria</taxon>
        <taxon>Hyphomicrobiales</taxon>
        <taxon>Phyllobacteriaceae</taxon>
        <taxon>Mesorhizobium</taxon>
    </lineage>
</organism>
<evidence type="ECO:0000313" key="2">
    <source>
        <dbReference type="EMBL" id="MET3592290.1"/>
    </source>
</evidence>
<proteinExistence type="predicted"/>